<proteinExistence type="predicted"/>
<dbReference type="InterPro" id="IPR032567">
    <property type="entry name" value="RTL1-rel"/>
</dbReference>
<dbReference type="PANTHER" id="PTHR15503:SF45">
    <property type="entry name" value="RNA-DIRECTED DNA POLYMERASE HOMOLOG"/>
    <property type="match status" value="1"/>
</dbReference>
<reference evidence="1" key="1">
    <citation type="journal article" date="2020" name="Nat. Genet.">
        <title>Genomic diversifications of five Gossypium allopolyploid species and their impact on cotton improvement.</title>
        <authorList>
            <person name="Chen Z.J."/>
            <person name="Sreedasyam A."/>
            <person name="Ando A."/>
            <person name="Song Q."/>
            <person name="De Santiago L.M."/>
            <person name="Hulse-Kemp A.M."/>
            <person name="Ding M."/>
            <person name="Ye W."/>
            <person name="Kirkbride R.C."/>
            <person name="Jenkins J."/>
            <person name="Plott C."/>
            <person name="Lovell J."/>
            <person name="Lin Y.M."/>
            <person name="Vaughn R."/>
            <person name="Liu B."/>
            <person name="Simpson S."/>
            <person name="Scheffler B.E."/>
            <person name="Wen L."/>
            <person name="Saski C.A."/>
            <person name="Grover C.E."/>
            <person name="Hu G."/>
            <person name="Conover J.L."/>
            <person name="Carlson J.W."/>
            <person name="Shu S."/>
            <person name="Boston L.B."/>
            <person name="Williams M."/>
            <person name="Peterson D.G."/>
            <person name="McGee K."/>
            <person name="Jones D.C."/>
            <person name="Wendel J.F."/>
            <person name="Stelly D.M."/>
            <person name="Grimwood J."/>
            <person name="Schmutz J."/>
        </authorList>
    </citation>
    <scope>NUCLEOTIDE SEQUENCE [LARGE SCALE GENOMIC DNA]</scope>
    <source>
        <strain evidence="1">cv. TM-1</strain>
    </source>
</reference>
<dbReference type="OrthoDB" id="437338at2759"/>
<sequence>MLETTGRLYAYGSLDHQIRDYPSKANTISEQSVCGAQRHRIHALIDPGLTHSDICTKIVKGKSLEVVSSEANVLVTNPIGQSIVVHRVIRNCLMTFGEHNFFHEFDAILGLDWLTRHNVMVDFRAGGVRLLTIEGKEVLLPNVQTNMAGSKFLVVFARKLILKGTDAYLAYIMDSSEARKDISQVMIMKEFSDVFPKELSGMQLDREVEFSVEVAPNTTPISCAPYRMAPLELNKLKK</sequence>
<protein>
    <submittedName>
        <fullName evidence="2">Uncharacterized protein</fullName>
    </submittedName>
</protein>
<gene>
    <name evidence="2" type="primary">LOC107956175</name>
</gene>
<evidence type="ECO:0000313" key="2">
    <source>
        <dbReference type="RefSeq" id="XP_016747395.1"/>
    </source>
</evidence>
<dbReference type="Gene3D" id="2.40.70.10">
    <property type="entry name" value="Acid Proteases"/>
    <property type="match status" value="1"/>
</dbReference>
<keyword evidence="1" id="KW-1185">Reference proteome</keyword>
<name>A0A1U8P8D1_GOSHI</name>
<organism evidence="1 2">
    <name type="scientific">Gossypium hirsutum</name>
    <name type="common">Upland cotton</name>
    <name type="synonym">Gossypium mexicanum</name>
    <dbReference type="NCBI Taxonomy" id="3635"/>
    <lineage>
        <taxon>Eukaryota</taxon>
        <taxon>Viridiplantae</taxon>
        <taxon>Streptophyta</taxon>
        <taxon>Embryophyta</taxon>
        <taxon>Tracheophyta</taxon>
        <taxon>Spermatophyta</taxon>
        <taxon>Magnoliopsida</taxon>
        <taxon>eudicotyledons</taxon>
        <taxon>Gunneridae</taxon>
        <taxon>Pentapetalae</taxon>
        <taxon>rosids</taxon>
        <taxon>malvids</taxon>
        <taxon>Malvales</taxon>
        <taxon>Malvaceae</taxon>
        <taxon>Malvoideae</taxon>
        <taxon>Gossypium</taxon>
    </lineage>
</organism>
<dbReference type="Proteomes" id="UP000818029">
    <property type="component" value="Chromosome D07"/>
</dbReference>
<dbReference type="InterPro" id="IPR021109">
    <property type="entry name" value="Peptidase_aspartic_dom_sf"/>
</dbReference>
<dbReference type="PaxDb" id="3635-A0A1U8P8D1"/>
<reference evidence="2" key="2">
    <citation type="submission" date="2025-08" db="UniProtKB">
        <authorList>
            <consortium name="RefSeq"/>
        </authorList>
    </citation>
    <scope>IDENTIFICATION</scope>
</reference>
<accession>A0A1U8P8D1</accession>
<dbReference type="AlphaFoldDB" id="A0A1U8P8D1"/>
<dbReference type="KEGG" id="ghi:107956175"/>
<dbReference type="RefSeq" id="XP_016747395.1">
    <property type="nucleotide sequence ID" value="XM_016891906.1"/>
</dbReference>
<dbReference type="STRING" id="3635.A0A1U8P8D1"/>
<evidence type="ECO:0000313" key="1">
    <source>
        <dbReference type="Proteomes" id="UP000818029"/>
    </source>
</evidence>
<dbReference type="CDD" id="cd00303">
    <property type="entry name" value="retropepsin_like"/>
    <property type="match status" value="1"/>
</dbReference>
<dbReference type="Pfam" id="PF08284">
    <property type="entry name" value="RVP_2"/>
    <property type="match status" value="1"/>
</dbReference>
<dbReference type="GeneID" id="107956175"/>
<dbReference type="PANTHER" id="PTHR15503">
    <property type="entry name" value="LDOC1 RELATED"/>
    <property type="match status" value="1"/>
</dbReference>